<evidence type="ECO:0000313" key="2">
    <source>
        <dbReference type="Proteomes" id="UP000036520"/>
    </source>
</evidence>
<gene>
    <name evidence="1" type="ORF">CA2015_4306</name>
</gene>
<protein>
    <submittedName>
        <fullName evidence="1">Regulatory protein MarR</fullName>
    </submittedName>
</protein>
<reference evidence="1 2" key="1">
    <citation type="submission" date="2015-07" db="EMBL/GenBank/DDBJ databases">
        <authorList>
            <person name="Kim K.M."/>
        </authorList>
    </citation>
    <scope>NUCLEOTIDE SEQUENCE [LARGE SCALE GENOMIC DNA]</scope>
    <source>
        <strain evidence="1 2">KCTC 12363</strain>
    </source>
</reference>
<dbReference type="RefSeq" id="WP_048643732.1">
    <property type="nucleotide sequence ID" value="NZ_CP012040.1"/>
</dbReference>
<dbReference type="OrthoDB" id="7064118at2"/>
<dbReference type="Proteomes" id="UP000036520">
    <property type="component" value="Chromosome"/>
</dbReference>
<keyword evidence="2" id="KW-1185">Reference proteome</keyword>
<dbReference type="Pfam" id="PF16264">
    <property type="entry name" value="SatD"/>
    <property type="match status" value="1"/>
</dbReference>
<dbReference type="EMBL" id="CP012040">
    <property type="protein sequence ID" value="AKP53651.1"/>
    <property type="molecule type" value="Genomic_DNA"/>
</dbReference>
<proteinExistence type="predicted"/>
<name>A0A0H4PGK3_9BACT</name>
<evidence type="ECO:0000313" key="1">
    <source>
        <dbReference type="EMBL" id="AKP53651.1"/>
    </source>
</evidence>
<dbReference type="AlphaFoldDB" id="A0A0H4PGK3"/>
<dbReference type="KEGG" id="camu:CA2015_4306"/>
<sequence>MIGIITGDLINSRKLSASLWMQELKKELDQWGAEGKDWEIYRGDSFQLRIKNPGQLLYVGILLKAAIRSIEPLDIRMGMGIGEENYTTDRLLENNGSAYVHSGEVFEDLHKMNQGIMLKSDFNEFNQEINLMLRLALTIMDNWSVNSAKMVCLAFKNPSKNQTQLGALENISQNSVSARLSRANFEVIKSLVDYFPNRLAKFIS</sequence>
<dbReference type="STRING" id="320787.CA2015_4306"/>
<organism evidence="1 2">
    <name type="scientific">Cyclobacterium amurskyense</name>
    <dbReference type="NCBI Taxonomy" id="320787"/>
    <lineage>
        <taxon>Bacteria</taxon>
        <taxon>Pseudomonadati</taxon>
        <taxon>Bacteroidota</taxon>
        <taxon>Cytophagia</taxon>
        <taxon>Cytophagales</taxon>
        <taxon>Cyclobacteriaceae</taxon>
        <taxon>Cyclobacterium</taxon>
    </lineage>
</organism>
<accession>A0A0H4PGK3</accession>
<dbReference type="InterPro" id="IPR032580">
    <property type="entry name" value="SatD"/>
</dbReference>